<reference evidence="2 3" key="1">
    <citation type="submission" date="2021-09" db="EMBL/GenBank/DDBJ databases">
        <title>Genomic insights and catalytic innovation underlie evolution of tropane alkaloids biosynthesis.</title>
        <authorList>
            <person name="Wang Y.-J."/>
            <person name="Tian T."/>
            <person name="Huang J.-P."/>
            <person name="Huang S.-X."/>
        </authorList>
    </citation>
    <scope>NUCLEOTIDE SEQUENCE [LARGE SCALE GENOMIC DNA]</scope>
    <source>
        <strain evidence="2">KIB-2018</strain>
        <tissue evidence="2">Leaf</tissue>
    </source>
</reference>
<proteinExistence type="predicted"/>
<protein>
    <recommendedName>
        <fullName evidence="4">Membrane-associated kinase regulator 5</fullName>
    </recommendedName>
</protein>
<dbReference type="InterPro" id="IPR039619">
    <property type="entry name" value="MAKR2/5"/>
</dbReference>
<evidence type="ECO:0000256" key="1">
    <source>
        <dbReference type="SAM" id="MobiDB-lite"/>
    </source>
</evidence>
<feature type="region of interest" description="Disordered" evidence="1">
    <location>
        <begin position="265"/>
        <end position="295"/>
    </location>
</feature>
<gene>
    <name evidence="2" type="ORF">K2173_008621</name>
</gene>
<feature type="compositionally biased region" description="Low complexity" evidence="1">
    <location>
        <begin position="275"/>
        <end position="289"/>
    </location>
</feature>
<evidence type="ECO:0008006" key="4">
    <source>
        <dbReference type="Google" id="ProtNLM"/>
    </source>
</evidence>
<organism evidence="2 3">
    <name type="scientific">Erythroxylum novogranatense</name>
    <dbReference type="NCBI Taxonomy" id="1862640"/>
    <lineage>
        <taxon>Eukaryota</taxon>
        <taxon>Viridiplantae</taxon>
        <taxon>Streptophyta</taxon>
        <taxon>Embryophyta</taxon>
        <taxon>Tracheophyta</taxon>
        <taxon>Spermatophyta</taxon>
        <taxon>Magnoliopsida</taxon>
        <taxon>eudicotyledons</taxon>
        <taxon>Gunneridae</taxon>
        <taxon>Pentapetalae</taxon>
        <taxon>rosids</taxon>
        <taxon>fabids</taxon>
        <taxon>Malpighiales</taxon>
        <taxon>Erythroxylaceae</taxon>
        <taxon>Erythroxylum</taxon>
    </lineage>
</organism>
<dbReference type="PANTHER" id="PTHR33929">
    <property type="entry name" value="MEMBRANE-ASSOCIATED KINASE REGULATOR 2-RELATED"/>
    <property type="match status" value="1"/>
</dbReference>
<comment type="caution">
    <text evidence="2">The sequence shown here is derived from an EMBL/GenBank/DDBJ whole genome shotgun (WGS) entry which is preliminary data.</text>
</comment>
<name>A0AAV8SKT1_9ROSI</name>
<evidence type="ECO:0000313" key="3">
    <source>
        <dbReference type="Proteomes" id="UP001159364"/>
    </source>
</evidence>
<dbReference type="PANTHER" id="PTHR33929:SF4">
    <property type="entry name" value="MEMBRANE-ASSOCIATED KINASE REGULATOR 5"/>
    <property type="match status" value="1"/>
</dbReference>
<dbReference type="EMBL" id="JAIWQS010000010">
    <property type="protein sequence ID" value="KAJ8752886.1"/>
    <property type="molecule type" value="Genomic_DNA"/>
</dbReference>
<dbReference type="GO" id="GO:0005886">
    <property type="term" value="C:plasma membrane"/>
    <property type="evidence" value="ECO:0007669"/>
    <property type="project" value="InterPro"/>
</dbReference>
<evidence type="ECO:0000313" key="2">
    <source>
        <dbReference type="EMBL" id="KAJ8752886.1"/>
    </source>
</evidence>
<sequence length="340" mass="38088">MKALYFLNFWRATAPEEHRVSGRNDVNGEISSAVVYSEDEFDEGEDSFFELELTVSDYDYNVINNQNGVPPDKESNKFDFKHEASRKSADKCSKPALSLSHTDHVSKRKILPFEPFLKPQSPISLLKSAPKFRVLMFKKSKSMTVQKTEETEWNSVFVDTQNPNKKGSKRFMVKLKLEESVTRDNSLRRQILEDSVSDDSSSLFSKDAIQKYLKLIKPLYTKLSKKQSEKMKLSGQLSTSSASSMPAGCATGSLKIKHGNPPLGIGAVGKHLGKSKSSSSTVGVSPSTVSRRDDSLLLQDDGIQSAIQHCKRSFNSSRETSESPRISTIWDQTTIWKQET</sequence>
<keyword evidence="3" id="KW-1185">Reference proteome</keyword>
<dbReference type="AlphaFoldDB" id="A0AAV8SKT1"/>
<dbReference type="Proteomes" id="UP001159364">
    <property type="component" value="Linkage Group LG10"/>
</dbReference>
<accession>A0AAV8SKT1</accession>